<keyword evidence="2" id="KW-0687">Ribonucleoprotein</keyword>
<gene>
    <name evidence="2" type="primary">RPA1_1</name>
    <name evidence="2" type="ORF">PHYPSEUDO_006862</name>
</gene>
<organism evidence="2 3">
    <name type="scientific">Phytophthora pseudosyringae</name>
    <dbReference type="NCBI Taxonomy" id="221518"/>
    <lineage>
        <taxon>Eukaryota</taxon>
        <taxon>Sar</taxon>
        <taxon>Stramenopiles</taxon>
        <taxon>Oomycota</taxon>
        <taxon>Peronosporomycetes</taxon>
        <taxon>Peronosporales</taxon>
        <taxon>Peronosporaceae</taxon>
        <taxon>Phytophthora</taxon>
    </lineage>
</organism>
<evidence type="ECO:0000313" key="2">
    <source>
        <dbReference type="EMBL" id="KAG7390743.1"/>
    </source>
</evidence>
<dbReference type="EMBL" id="JAGDFM010000028">
    <property type="protein sequence ID" value="KAG7390743.1"/>
    <property type="molecule type" value="Genomic_DNA"/>
</dbReference>
<name>A0A8T1WFF5_9STRA</name>
<evidence type="ECO:0000313" key="3">
    <source>
        <dbReference type="Proteomes" id="UP000694044"/>
    </source>
</evidence>
<keyword evidence="2" id="KW-0689">Ribosomal protein</keyword>
<protein>
    <submittedName>
        <fullName evidence="2">60S acidic ribosomal protein P1</fullName>
    </submittedName>
</protein>
<dbReference type="OrthoDB" id="129016at2759"/>
<sequence>MPRASKKIDIPGCPGVLTDRARPTNEGRGDTRIAAALDNESPTDNLVTNVTQQVRDVRLLLSLISHRPRLRFKPPALILKQLKATMQAPWCFYARVLARNPVREYENLYGGGKLQELFLSDKAGDVMRATLFNTAVDRFHDILEPGVTCSFSAGRLKSTDHVFVIGGLTIEATFDGKAAIIRANGESPL</sequence>
<dbReference type="GO" id="GO:0005840">
    <property type="term" value="C:ribosome"/>
    <property type="evidence" value="ECO:0007669"/>
    <property type="project" value="UniProtKB-KW"/>
</dbReference>
<feature type="compositionally biased region" description="Basic and acidic residues" evidence="1">
    <location>
        <begin position="19"/>
        <end position="28"/>
    </location>
</feature>
<dbReference type="Proteomes" id="UP000694044">
    <property type="component" value="Unassembled WGS sequence"/>
</dbReference>
<accession>A0A8T1WFF5</accession>
<evidence type="ECO:0000256" key="1">
    <source>
        <dbReference type="SAM" id="MobiDB-lite"/>
    </source>
</evidence>
<feature type="region of interest" description="Disordered" evidence="1">
    <location>
        <begin position="1"/>
        <end position="28"/>
    </location>
</feature>
<keyword evidence="3" id="KW-1185">Reference proteome</keyword>
<dbReference type="AlphaFoldDB" id="A0A8T1WFF5"/>
<comment type="caution">
    <text evidence="2">The sequence shown here is derived from an EMBL/GenBank/DDBJ whole genome shotgun (WGS) entry which is preliminary data.</text>
</comment>
<reference evidence="2" key="1">
    <citation type="submission" date="2021-02" db="EMBL/GenBank/DDBJ databases">
        <authorList>
            <person name="Palmer J.M."/>
        </authorList>
    </citation>
    <scope>NUCLEOTIDE SEQUENCE</scope>
    <source>
        <strain evidence="2">SCRP734</strain>
    </source>
</reference>
<proteinExistence type="predicted"/>